<keyword evidence="10" id="KW-0479">Metal-binding</keyword>
<keyword evidence="6" id="KW-1003">Cell membrane</keyword>
<dbReference type="GO" id="GO:0022904">
    <property type="term" value="P:respiratory electron transport chain"/>
    <property type="evidence" value="ECO:0007669"/>
    <property type="project" value="InterPro"/>
</dbReference>
<evidence type="ECO:0000256" key="18">
    <source>
        <dbReference type="SAM" id="MobiDB-lite"/>
    </source>
</evidence>
<evidence type="ECO:0000256" key="19">
    <source>
        <dbReference type="SAM" id="Phobius"/>
    </source>
</evidence>
<dbReference type="Proteomes" id="UP000246005">
    <property type="component" value="Unassembled WGS sequence"/>
</dbReference>
<evidence type="ECO:0000256" key="13">
    <source>
        <dbReference type="ARBA" id="ARBA00022989"/>
    </source>
</evidence>
<keyword evidence="12" id="KW-0249">Electron transport</keyword>
<keyword evidence="13 19" id="KW-1133">Transmembrane helix</keyword>
<evidence type="ECO:0000256" key="8">
    <source>
        <dbReference type="ARBA" id="ARBA00022660"/>
    </source>
</evidence>
<sequence>MSAITTPTKPANAAARVAGAAANAADERYHAAAGLRKQLNKVFPTHWSFLLGEIALYSFIVLLLSGTYLALFFDPSMTEVTYNGAFENLRGIEMSRAFASTLDISFETRGGLFVRQVHHWAALLFMAAIVVHMFRIFFTGAFRKPREINWVIGIVLFMLGAIEGFLGYSLPDDLLSGTGLRVMAALLISFPVIGTWLNWLMFGGEFPGTDIIPMLYTAHILIIPAIILGLIAAHLALVWYQKHTQFPGVGRKETNVVGVRIMPVFAAKGGGFFAIVVGVIAIMGGVFQINPIWNFGPYNPAQVSAGSQPDWYMGWTDGLVRIWPAWEFYLGNYTIPAPFLPFILGLPLLTGIAAVYPWIERKMTKDYAHHNLLQRPRDVPVRTALGWMAITYFMVLLLMGGNDIFAYKFDISLNLTTWMGRIGMLVLPPIAYFVAYRICIGLQRGDREVLEHGVETGIIKRLPHGEFIEIHQPLGPVDDHGHPIPLAYQGASVPKKMNKLGSAGHPVVGSTWSPDPVEETVALENARKKAHVSEEISAEDKAGELAGKPSDSKD</sequence>
<evidence type="ECO:0000256" key="17">
    <source>
        <dbReference type="ARBA" id="ARBA00029568"/>
    </source>
</evidence>
<feature type="transmembrane region" description="Helical" evidence="19">
    <location>
        <begin position="379"/>
        <end position="398"/>
    </location>
</feature>
<feature type="transmembrane region" description="Helical" evidence="19">
    <location>
        <begin position="418"/>
        <end position="439"/>
    </location>
</feature>
<keyword evidence="11" id="KW-1278">Translocase</keyword>
<feature type="compositionally biased region" description="Basic and acidic residues" evidence="18">
    <location>
        <begin position="525"/>
        <end position="543"/>
    </location>
</feature>
<keyword evidence="7" id="KW-0349">Heme</keyword>
<feature type="transmembrane region" description="Helical" evidence="19">
    <location>
        <begin position="182"/>
        <end position="202"/>
    </location>
</feature>
<reference evidence="21 23" key="1">
    <citation type="submission" date="2018-05" db="EMBL/GenBank/DDBJ databases">
        <title>Genomic Encyclopedia of Type Strains, Phase IV (KMG-IV): sequencing the most valuable type-strain genomes for metagenomic binning, comparative biology and taxonomic classification.</title>
        <authorList>
            <person name="Goeker M."/>
        </authorList>
    </citation>
    <scope>NUCLEOTIDE SEQUENCE [LARGE SCALE GENOMIC DNA]</scope>
    <source>
        <strain evidence="22 24">DSM 45479</strain>
        <strain evidence="21 23">DSM 45480</strain>
    </source>
</reference>
<comment type="subcellular location">
    <subcellularLocation>
        <location evidence="2">Cell membrane</location>
        <topology evidence="2">Multi-pass membrane protein</topology>
    </subcellularLocation>
</comment>
<dbReference type="GO" id="GO:0016491">
    <property type="term" value="F:oxidoreductase activity"/>
    <property type="evidence" value="ECO:0007669"/>
    <property type="project" value="InterPro"/>
</dbReference>
<dbReference type="Pfam" id="PF13631">
    <property type="entry name" value="Cytochrom_B_N_2"/>
    <property type="match status" value="1"/>
</dbReference>
<dbReference type="InterPro" id="IPR016174">
    <property type="entry name" value="Di-haem_cyt_TM"/>
</dbReference>
<gene>
    <name evidence="22" type="ORF">C8D87_107260</name>
    <name evidence="21" type="ORF">C8D88_113205</name>
</gene>
<keyword evidence="15 19" id="KW-0472">Membrane</keyword>
<feature type="region of interest" description="Disordered" evidence="18">
    <location>
        <begin position="506"/>
        <end position="554"/>
    </location>
</feature>
<evidence type="ECO:0000256" key="14">
    <source>
        <dbReference type="ARBA" id="ARBA00023004"/>
    </source>
</evidence>
<evidence type="ECO:0000256" key="3">
    <source>
        <dbReference type="ARBA" id="ARBA00012951"/>
    </source>
</evidence>
<comment type="catalytic activity">
    <reaction evidence="16">
        <text>a quinol + 2 Fe(III)-[cytochrome c](out) = a quinone + 2 Fe(II)-[cytochrome c](out) + 2 H(+)(out)</text>
        <dbReference type="Rhea" id="RHEA:11484"/>
        <dbReference type="Rhea" id="RHEA-COMP:10350"/>
        <dbReference type="Rhea" id="RHEA-COMP:14399"/>
        <dbReference type="ChEBI" id="CHEBI:15378"/>
        <dbReference type="ChEBI" id="CHEBI:24646"/>
        <dbReference type="ChEBI" id="CHEBI:29033"/>
        <dbReference type="ChEBI" id="CHEBI:29034"/>
        <dbReference type="ChEBI" id="CHEBI:132124"/>
        <dbReference type="EC" id="7.1.1.8"/>
    </reaction>
</comment>
<comment type="caution">
    <text evidence="21">The sequence shown here is derived from an EMBL/GenBank/DDBJ whole genome shotgun (WGS) entry which is preliminary data.</text>
</comment>
<evidence type="ECO:0000256" key="7">
    <source>
        <dbReference type="ARBA" id="ARBA00022617"/>
    </source>
</evidence>
<feature type="transmembrane region" description="Helical" evidence="19">
    <location>
        <begin position="119"/>
        <end position="138"/>
    </location>
</feature>
<dbReference type="Proteomes" id="UP000248714">
    <property type="component" value="Unassembled WGS sequence"/>
</dbReference>
<evidence type="ECO:0000256" key="12">
    <source>
        <dbReference type="ARBA" id="ARBA00022982"/>
    </source>
</evidence>
<evidence type="ECO:0000256" key="16">
    <source>
        <dbReference type="ARBA" id="ARBA00029351"/>
    </source>
</evidence>
<accession>A0A316HRC7</accession>
<evidence type="ECO:0000256" key="10">
    <source>
        <dbReference type="ARBA" id="ARBA00022723"/>
    </source>
</evidence>
<dbReference type="EMBL" id="QLTT01000007">
    <property type="protein sequence ID" value="RAS63111.1"/>
    <property type="molecule type" value="Genomic_DNA"/>
</dbReference>
<dbReference type="GO" id="GO:0005886">
    <property type="term" value="C:plasma membrane"/>
    <property type="evidence" value="ECO:0007669"/>
    <property type="project" value="UniProtKB-SubCell"/>
</dbReference>
<name>A0A316HRC7_9PSEU</name>
<dbReference type="InterPro" id="IPR005797">
    <property type="entry name" value="Cyt_b/b6_N"/>
</dbReference>
<evidence type="ECO:0000313" key="23">
    <source>
        <dbReference type="Proteomes" id="UP000246005"/>
    </source>
</evidence>
<keyword evidence="24" id="KW-1185">Reference proteome</keyword>
<feature type="domain" description="Cytochrome b/b6 N-terminal region profile" evidence="20">
    <location>
        <begin position="21"/>
        <end position="247"/>
    </location>
</feature>
<evidence type="ECO:0000313" key="24">
    <source>
        <dbReference type="Proteomes" id="UP000248714"/>
    </source>
</evidence>
<dbReference type="PROSITE" id="PS51002">
    <property type="entry name" value="CYTB_NTER"/>
    <property type="match status" value="1"/>
</dbReference>
<dbReference type="EC" id="7.1.1.8" evidence="3"/>
<evidence type="ECO:0000256" key="6">
    <source>
        <dbReference type="ARBA" id="ARBA00022475"/>
    </source>
</evidence>
<feature type="transmembrane region" description="Helical" evidence="19">
    <location>
        <begin position="54"/>
        <end position="73"/>
    </location>
</feature>
<evidence type="ECO:0000259" key="20">
    <source>
        <dbReference type="PROSITE" id="PS51002"/>
    </source>
</evidence>
<dbReference type="AlphaFoldDB" id="A0A316HRC7"/>
<dbReference type="InterPro" id="IPR027387">
    <property type="entry name" value="Cytb/b6-like_sf"/>
</dbReference>
<dbReference type="Gene3D" id="1.20.810.10">
    <property type="entry name" value="Cytochrome Bc1 Complex, Chain C"/>
    <property type="match status" value="1"/>
</dbReference>
<evidence type="ECO:0000313" key="21">
    <source>
        <dbReference type="EMBL" id="PWK82612.1"/>
    </source>
</evidence>
<dbReference type="SUPFAM" id="SSF81342">
    <property type="entry name" value="Transmembrane di-heme cytochromes"/>
    <property type="match status" value="1"/>
</dbReference>
<evidence type="ECO:0000256" key="1">
    <source>
        <dbReference type="ARBA" id="ARBA00001971"/>
    </source>
</evidence>
<dbReference type="PANTHER" id="PTHR19271:SF16">
    <property type="entry name" value="CYTOCHROME B"/>
    <property type="match status" value="1"/>
</dbReference>
<organism evidence="21 23">
    <name type="scientific">Lentzea atacamensis</name>
    <dbReference type="NCBI Taxonomy" id="531938"/>
    <lineage>
        <taxon>Bacteria</taxon>
        <taxon>Bacillati</taxon>
        <taxon>Actinomycetota</taxon>
        <taxon>Actinomycetes</taxon>
        <taxon>Pseudonocardiales</taxon>
        <taxon>Pseudonocardiaceae</taxon>
        <taxon>Lentzea</taxon>
    </lineage>
</organism>
<proteinExistence type="predicted"/>
<evidence type="ECO:0000256" key="15">
    <source>
        <dbReference type="ARBA" id="ARBA00023136"/>
    </source>
</evidence>
<feature type="transmembrane region" description="Helical" evidence="19">
    <location>
        <begin position="261"/>
        <end position="287"/>
    </location>
</feature>
<comment type="cofactor">
    <cofactor evidence="1">
        <name>heme</name>
        <dbReference type="ChEBI" id="CHEBI:30413"/>
    </cofactor>
</comment>
<dbReference type="OrthoDB" id="9804503at2"/>
<evidence type="ECO:0000256" key="2">
    <source>
        <dbReference type="ARBA" id="ARBA00004651"/>
    </source>
</evidence>
<feature type="transmembrane region" description="Helical" evidence="19">
    <location>
        <begin position="150"/>
        <end position="170"/>
    </location>
</feature>
<keyword evidence="14" id="KW-0408">Iron</keyword>
<dbReference type="GO" id="GO:0046872">
    <property type="term" value="F:metal ion binding"/>
    <property type="evidence" value="ECO:0007669"/>
    <property type="project" value="UniProtKB-KW"/>
</dbReference>
<dbReference type="GO" id="GO:0008121">
    <property type="term" value="F:quinol-cytochrome-c reductase activity"/>
    <property type="evidence" value="ECO:0007669"/>
    <property type="project" value="UniProtKB-EC"/>
</dbReference>
<feature type="transmembrane region" description="Helical" evidence="19">
    <location>
        <begin position="339"/>
        <end position="359"/>
    </location>
</feature>
<dbReference type="EMBL" id="QGHB01000013">
    <property type="protein sequence ID" value="PWK82612.1"/>
    <property type="molecule type" value="Genomic_DNA"/>
</dbReference>
<evidence type="ECO:0000313" key="22">
    <source>
        <dbReference type="EMBL" id="RAS63111.1"/>
    </source>
</evidence>
<dbReference type="FunFam" id="1.20.810.10:FF:000007">
    <property type="entry name" value="Ubiquinol-cytochrome C reductase B subunit"/>
    <property type="match status" value="1"/>
</dbReference>
<dbReference type="RefSeq" id="WP_109640557.1">
    <property type="nucleotide sequence ID" value="NZ_QGHB01000013.1"/>
</dbReference>
<evidence type="ECO:0000256" key="4">
    <source>
        <dbReference type="ARBA" id="ARBA00016116"/>
    </source>
</evidence>
<dbReference type="PANTHER" id="PTHR19271">
    <property type="entry name" value="CYTOCHROME B"/>
    <property type="match status" value="1"/>
</dbReference>
<keyword evidence="5" id="KW-0813">Transport</keyword>
<protein>
    <recommendedName>
        <fullName evidence="4">Cytochrome bc1 complex cytochrome b subunit</fullName>
        <ecNumber evidence="3">7.1.1.8</ecNumber>
    </recommendedName>
    <alternativeName>
        <fullName evidence="17">Cytochrome bc1 reductase complex subunit QcrB</fullName>
    </alternativeName>
</protein>
<feature type="transmembrane region" description="Helical" evidence="19">
    <location>
        <begin position="214"/>
        <end position="240"/>
    </location>
</feature>
<evidence type="ECO:0000256" key="5">
    <source>
        <dbReference type="ARBA" id="ARBA00022448"/>
    </source>
</evidence>
<keyword evidence="8" id="KW-0679">Respiratory chain</keyword>
<evidence type="ECO:0000256" key="9">
    <source>
        <dbReference type="ARBA" id="ARBA00022692"/>
    </source>
</evidence>
<evidence type="ECO:0000256" key="11">
    <source>
        <dbReference type="ARBA" id="ARBA00022967"/>
    </source>
</evidence>
<keyword evidence="9 19" id="KW-0812">Transmembrane</keyword>